<evidence type="ECO:0000313" key="7">
    <source>
        <dbReference type="Proteomes" id="UP000019243"/>
    </source>
</evidence>
<gene>
    <name evidence="6" type="ORF">BCAMP_11990</name>
</gene>
<dbReference type="EMBL" id="AODH01000058">
    <property type="protein sequence ID" value="EUJ35193.1"/>
    <property type="molecule type" value="Genomic_DNA"/>
</dbReference>
<comment type="caution">
    <text evidence="6">The sequence shown here is derived from an EMBL/GenBank/DDBJ whole genome shotgun (WGS) entry which is preliminary data.</text>
</comment>
<dbReference type="STRING" id="1265861.BCAMP_11990"/>
<dbReference type="SUPFAM" id="SSF53850">
    <property type="entry name" value="Periplasmic binding protein-like II"/>
    <property type="match status" value="1"/>
</dbReference>
<dbReference type="InterPro" id="IPR000847">
    <property type="entry name" value="LysR_HTH_N"/>
</dbReference>
<dbReference type="Pfam" id="PF03466">
    <property type="entry name" value="LysR_substrate"/>
    <property type="match status" value="1"/>
</dbReference>
<keyword evidence="2" id="KW-0805">Transcription regulation</keyword>
<feature type="domain" description="HTH lysR-type" evidence="5">
    <location>
        <begin position="1"/>
        <end position="58"/>
    </location>
</feature>
<name>W7CQD9_9LIST</name>
<evidence type="ECO:0000313" key="6">
    <source>
        <dbReference type="EMBL" id="EUJ35193.1"/>
    </source>
</evidence>
<dbReference type="PRINTS" id="PR00039">
    <property type="entry name" value="HTHLYSR"/>
</dbReference>
<accession>W7CQD9</accession>
<dbReference type="InterPro" id="IPR036390">
    <property type="entry name" value="WH_DNA-bd_sf"/>
</dbReference>
<dbReference type="Proteomes" id="UP000019243">
    <property type="component" value="Unassembled WGS sequence"/>
</dbReference>
<evidence type="ECO:0000256" key="4">
    <source>
        <dbReference type="ARBA" id="ARBA00023163"/>
    </source>
</evidence>
<evidence type="ECO:0000259" key="5">
    <source>
        <dbReference type="PROSITE" id="PS50931"/>
    </source>
</evidence>
<keyword evidence="4" id="KW-0804">Transcription</keyword>
<keyword evidence="7" id="KW-1185">Reference proteome</keyword>
<comment type="similarity">
    <text evidence="1">Belongs to the LysR transcriptional regulatory family.</text>
</comment>
<evidence type="ECO:0000256" key="2">
    <source>
        <dbReference type="ARBA" id="ARBA00023015"/>
    </source>
</evidence>
<dbReference type="PANTHER" id="PTHR30126:SF40">
    <property type="entry name" value="HTH-TYPE TRANSCRIPTIONAL REGULATOR GLTR"/>
    <property type="match status" value="1"/>
</dbReference>
<sequence length="278" mass="32065">MLSLLHTFIAVYEKKSFSQAAALLYISQPTVSTHIHRLEELTDTPLFVRHDKNGIVPTPFGVLFYERSRYLVNYWNCTMNELQQTKNKRKRMSILMSHSIAEGYFNDFIPLLISCFPDIDFDFRVYNSEDIINEVIQNSKTLGLIEKPLTHKKLTANALLNDELVHVGDVNSPYWLMREPHSGLHFYQELYFDQHKLDLNKLSTNNISFIYKLLQNNIGQTLVSKKALENLPGIPWEPTNISRSLTLVSNPLVTEDDTLKALSQFICKTLKNNFPPTA</sequence>
<evidence type="ECO:0000256" key="1">
    <source>
        <dbReference type="ARBA" id="ARBA00009437"/>
    </source>
</evidence>
<dbReference type="GO" id="GO:0003700">
    <property type="term" value="F:DNA-binding transcription factor activity"/>
    <property type="evidence" value="ECO:0007669"/>
    <property type="project" value="InterPro"/>
</dbReference>
<dbReference type="InterPro" id="IPR036388">
    <property type="entry name" value="WH-like_DNA-bd_sf"/>
</dbReference>
<dbReference type="Gene3D" id="3.40.190.290">
    <property type="match status" value="1"/>
</dbReference>
<dbReference type="Gene3D" id="1.10.10.10">
    <property type="entry name" value="Winged helix-like DNA-binding domain superfamily/Winged helix DNA-binding domain"/>
    <property type="match status" value="1"/>
</dbReference>
<dbReference type="PROSITE" id="PS50931">
    <property type="entry name" value="HTH_LYSR"/>
    <property type="match status" value="1"/>
</dbReference>
<evidence type="ECO:0000256" key="3">
    <source>
        <dbReference type="ARBA" id="ARBA00023125"/>
    </source>
</evidence>
<reference evidence="6 7" key="1">
    <citation type="submission" date="2012-12" db="EMBL/GenBank/DDBJ databases">
        <title>Novel taxa of Listeriaceae from agricultural environments in the United States.</title>
        <authorList>
            <person name="den Bakker H.C."/>
            <person name="Allred A."/>
            <person name="Warchocki S."/>
            <person name="Wright E.M."/>
            <person name="Burrell A."/>
            <person name="Nightingale K.K."/>
            <person name="Kephart D."/>
            <person name="Wiedmann M."/>
        </authorList>
    </citation>
    <scope>NUCLEOTIDE SEQUENCE [LARGE SCALE GENOMIC DNA]</scope>
    <source>
        <strain evidence="6 7">FSL F6-1037</strain>
    </source>
</reference>
<dbReference type="RefSeq" id="WP_051457067.1">
    <property type="nucleotide sequence ID" value="NZ_AODH01000058.1"/>
</dbReference>
<dbReference type="AlphaFoldDB" id="W7CQD9"/>
<dbReference type="SUPFAM" id="SSF46785">
    <property type="entry name" value="Winged helix' DNA-binding domain"/>
    <property type="match status" value="1"/>
</dbReference>
<dbReference type="OrthoDB" id="9785745at2"/>
<protein>
    <submittedName>
        <fullName evidence="6">Transcriptional regulator, LysR family protein</fullName>
    </submittedName>
</protein>
<organism evidence="6 7">
    <name type="scientific">Brochothrix campestris FSL F6-1037</name>
    <dbReference type="NCBI Taxonomy" id="1265861"/>
    <lineage>
        <taxon>Bacteria</taxon>
        <taxon>Bacillati</taxon>
        <taxon>Bacillota</taxon>
        <taxon>Bacilli</taxon>
        <taxon>Bacillales</taxon>
        <taxon>Listeriaceae</taxon>
        <taxon>Brochothrix</taxon>
    </lineage>
</organism>
<dbReference type="PANTHER" id="PTHR30126">
    <property type="entry name" value="HTH-TYPE TRANSCRIPTIONAL REGULATOR"/>
    <property type="match status" value="1"/>
</dbReference>
<dbReference type="GO" id="GO:0000976">
    <property type="term" value="F:transcription cis-regulatory region binding"/>
    <property type="evidence" value="ECO:0007669"/>
    <property type="project" value="TreeGrafter"/>
</dbReference>
<dbReference type="Pfam" id="PF00126">
    <property type="entry name" value="HTH_1"/>
    <property type="match status" value="1"/>
</dbReference>
<dbReference type="InterPro" id="IPR005119">
    <property type="entry name" value="LysR_subst-bd"/>
</dbReference>
<proteinExistence type="inferred from homology"/>
<keyword evidence="3" id="KW-0238">DNA-binding</keyword>